<gene>
    <name evidence="3" type="ORF">CNMCM6805_000765</name>
</gene>
<dbReference type="SUPFAM" id="SSF52540">
    <property type="entry name" value="P-loop containing nucleoside triphosphate hydrolases"/>
    <property type="match status" value="1"/>
</dbReference>
<dbReference type="Gene3D" id="3.40.50.300">
    <property type="entry name" value="P-loop containing nucleotide triphosphate hydrolases"/>
    <property type="match status" value="1"/>
</dbReference>
<proteinExistence type="predicted"/>
<evidence type="ECO:0000313" key="3">
    <source>
        <dbReference type="EMBL" id="KAF4230366.1"/>
    </source>
</evidence>
<feature type="transmembrane region" description="Helical" evidence="2">
    <location>
        <begin position="828"/>
        <end position="849"/>
    </location>
</feature>
<dbReference type="InterPro" id="IPR040632">
    <property type="entry name" value="Sulfotransfer_4"/>
</dbReference>
<feature type="transmembrane region" description="Helical" evidence="2">
    <location>
        <begin position="258"/>
        <end position="280"/>
    </location>
</feature>
<keyword evidence="2" id="KW-0812">Transmembrane</keyword>
<keyword evidence="2" id="KW-0472">Membrane</keyword>
<sequence length="913" mass="103318">MSLMHADNLAPQPVTDIFTSDTCIDRRKCHRTVPMKVLALGVGRTGTASLRKALERLGYVKCYHMMSASVENPPDCLMWHDALCAKYDGVGEFGRKEWDQLLGDCQAVCDWPACAFAKELIEAYPNAKVILSTRDVDSWHASVMKTVFWRVTDPEHRLVSHFSWAASMYYPMLNKFFETFFRGDFPNKGKQVYLDHVEEVRSLVPPERLLEYQIKDGWGPLCEFLGEEVPDTPFPRGNDMADFFNRCRTRNRRQMMNAALQAVTMGGALLATGVAAAMVFKRFSRPDLYPPVFTVEQSVPHKLSPGYIFLGPYEADNSGPYIYDTEGNLVWSGWGNSGPGNAHGMHVCKYKGANHLCFFQGIQQNGYCRGHGVIMDNRYRIVKTVTPGGGIAAGDMHEFRLVNDGKTALMTVYQQRQFDMSLWNLRTGMGWLMESVFQEIDVETNQVLFEWRSLDHVDPSMSYTYPSSTDTSGTGFEPRSPWDYFHINSVDKNRDGDYLISSRHTSCIYKISGKDGSVLWRLHGANPSFKNINFSFSQQHDARWLGENATHTLLSLYNNGYNGFNQTHPYSSGMTILIDHVAKVAIQTREYKPLNDDMLSSSQGNMQVLPNRNVFIGWGNNAYISEHDEQGNLVFWGYIDKDKIMNYRALKFEWEGNPIDVPALWTYAKTNDGFSPTTFYVSWNGATRVKHWRFYGAANSTGPYELLRQVDKRGFETMYTNSTFYPWSYAEALDGQGRVLGKSRNQFTFTPSPDLQGYCADDFCSKAVAYGLPGEGDPKPFIPPVGINSVPWIDPDHPESHYNLGQPGAAAPSPAPQGGKGIHAQTGWIVPMIAVALAAIGVFLILRVSRRKRHLQRAKERGSSESLNEHETKASTGAAGLRWWDWRRWVDAQDEPHHYFPLSEQRPHRHANS</sequence>
<dbReference type="Pfam" id="PF14269">
    <property type="entry name" value="Arylsulfotran_2"/>
    <property type="match status" value="1"/>
</dbReference>
<dbReference type="Pfam" id="PF17784">
    <property type="entry name" value="Sulfotransfer_4"/>
    <property type="match status" value="1"/>
</dbReference>
<dbReference type="InterPro" id="IPR039535">
    <property type="entry name" value="ASST-like"/>
</dbReference>
<dbReference type="AlphaFoldDB" id="A0A8H4M5D6"/>
<comment type="caution">
    <text evidence="3">The sequence shown here is derived from an EMBL/GenBank/DDBJ whole genome shotgun (WGS) entry which is preliminary data.</text>
</comment>
<organism evidence="3 4">
    <name type="scientific">Aspergillus fumigatiaffinis</name>
    <dbReference type="NCBI Taxonomy" id="340414"/>
    <lineage>
        <taxon>Eukaryota</taxon>
        <taxon>Fungi</taxon>
        <taxon>Dikarya</taxon>
        <taxon>Ascomycota</taxon>
        <taxon>Pezizomycotina</taxon>
        <taxon>Eurotiomycetes</taxon>
        <taxon>Eurotiomycetidae</taxon>
        <taxon>Eurotiales</taxon>
        <taxon>Aspergillaceae</taxon>
        <taxon>Aspergillus</taxon>
        <taxon>Aspergillus subgen. Fumigati</taxon>
    </lineage>
</organism>
<dbReference type="Proteomes" id="UP000653565">
    <property type="component" value="Unassembled WGS sequence"/>
</dbReference>
<feature type="region of interest" description="Disordered" evidence="1">
    <location>
        <begin position="796"/>
        <end position="821"/>
    </location>
</feature>
<dbReference type="InterPro" id="IPR053143">
    <property type="entry name" value="Arylsulfate_ST"/>
</dbReference>
<evidence type="ECO:0008006" key="5">
    <source>
        <dbReference type="Google" id="ProtNLM"/>
    </source>
</evidence>
<dbReference type="InterPro" id="IPR027417">
    <property type="entry name" value="P-loop_NTPase"/>
</dbReference>
<dbReference type="EMBL" id="JAAAPX010000117">
    <property type="protein sequence ID" value="KAF4230366.1"/>
    <property type="molecule type" value="Genomic_DNA"/>
</dbReference>
<keyword evidence="4" id="KW-1185">Reference proteome</keyword>
<evidence type="ECO:0000256" key="2">
    <source>
        <dbReference type="SAM" id="Phobius"/>
    </source>
</evidence>
<evidence type="ECO:0000256" key="1">
    <source>
        <dbReference type="SAM" id="MobiDB-lite"/>
    </source>
</evidence>
<reference evidence="3" key="1">
    <citation type="journal article" date="2020" name="bioRxiv">
        <title>Genomic and phenotypic heterogeneity of clinical isolates of the human pathogens Aspergillus fumigatus, Aspergillus lentulus and Aspergillus fumigatiaffinis.</title>
        <authorList>
            <person name="dos Santos R.A.C."/>
            <person name="Steenwyk J.L."/>
            <person name="Rivero-Menendez O."/>
            <person name="Mead M.E."/>
            <person name="Silva L.P."/>
            <person name="Bastos R.W."/>
            <person name="Alastruey-Izquierdo A."/>
            <person name="Goldman G.H."/>
            <person name="Rokas A."/>
        </authorList>
    </citation>
    <scope>NUCLEOTIDE SEQUENCE</scope>
    <source>
        <strain evidence="3">CNM-CM6805</strain>
    </source>
</reference>
<dbReference type="OrthoDB" id="5427350at2759"/>
<dbReference type="PANTHER" id="PTHR35340">
    <property type="entry name" value="PQQ ENZYME REPEAT PROTEIN-RELATED"/>
    <property type="match status" value="1"/>
</dbReference>
<reference evidence="3" key="2">
    <citation type="submission" date="2020-04" db="EMBL/GenBank/DDBJ databases">
        <authorList>
            <person name="Santos R.A.C."/>
            <person name="Steenwyk J.L."/>
            <person name="Rivero-Menendez O."/>
            <person name="Mead M.E."/>
            <person name="Silva L.P."/>
            <person name="Bastos R.W."/>
            <person name="Alastruey-Izquierdo A."/>
            <person name="Goldman G.H."/>
            <person name="Rokas A."/>
        </authorList>
    </citation>
    <scope>NUCLEOTIDE SEQUENCE</scope>
    <source>
        <strain evidence="3">CNM-CM6805</strain>
    </source>
</reference>
<accession>A0A8H4M5D6</accession>
<name>A0A8H4M5D6_9EURO</name>
<protein>
    <recommendedName>
        <fullName evidence="5">Arylsulfotransferase</fullName>
    </recommendedName>
</protein>
<keyword evidence="2" id="KW-1133">Transmembrane helix</keyword>
<dbReference type="PANTHER" id="PTHR35340:SF9">
    <property type="entry name" value="ASST-DOMAIN-CONTAINING PROTEIN"/>
    <property type="match status" value="1"/>
</dbReference>
<evidence type="ECO:0000313" key="4">
    <source>
        <dbReference type="Proteomes" id="UP000653565"/>
    </source>
</evidence>